<keyword evidence="12" id="KW-1133">Transmembrane helix</keyword>
<dbReference type="EC" id="1.1.1.102" evidence="10"/>
<evidence type="ECO:0000256" key="10">
    <source>
        <dbReference type="ARBA" id="ARBA00026112"/>
    </source>
</evidence>
<dbReference type="Proteomes" id="UP000695022">
    <property type="component" value="Unplaced"/>
</dbReference>
<evidence type="ECO:0000256" key="1">
    <source>
        <dbReference type="ARBA" id="ARBA00004240"/>
    </source>
</evidence>
<evidence type="ECO:0000256" key="12">
    <source>
        <dbReference type="SAM" id="Phobius"/>
    </source>
</evidence>
<name>A0ABM1F2H7_PRICU</name>
<keyword evidence="9" id="KW-0443">Lipid metabolism</keyword>
<protein>
    <recommendedName>
        <fullName evidence="10">3-dehydrosphinganine reductase</fullName>
        <ecNumber evidence="10">1.1.1.102</ecNumber>
    </recommendedName>
</protein>
<keyword evidence="14" id="KW-1185">Reference proteome</keyword>
<evidence type="ECO:0000256" key="7">
    <source>
        <dbReference type="ARBA" id="ARBA00022919"/>
    </source>
</evidence>
<dbReference type="PROSITE" id="PS00061">
    <property type="entry name" value="ADH_SHORT"/>
    <property type="match status" value="1"/>
</dbReference>
<evidence type="ECO:0000256" key="4">
    <source>
        <dbReference type="ARBA" id="ARBA00022741"/>
    </source>
</evidence>
<dbReference type="Pfam" id="PF00106">
    <property type="entry name" value="adh_short"/>
    <property type="match status" value="1"/>
</dbReference>
<keyword evidence="6" id="KW-0521">NADP</keyword>
<feature type="transmembrane region" description="Helical" evidence="12">
    <location>
        <begin position="289"/>
        <end position="307"/>
    </location>
</feature>
<keyword evidence="5" id="KW-0256">Endoplasmic reticulum</keyword>
<dbReference type="RefSeq" id="XP_014678652.1">
    <property type="nucleotide sequence ID" value="XM_014823166.1"/>
</dbReference>
<comment type="pathway">
    <text evidence="3">Sphingolipid metabolism.</text>
</comment>
<dbReference type="InterPro" id="IPR002347">
    <property type="entry name" value="SDR_fam"/>
</dbReference>
<sequence length="328" mass="35712">MLGILAGFVAAVLLLIVVNWILSSKPVSLHGKHVLITGGSSGIGKFLAIEAAKAGASLTLLARNQERLSEAKSEVEPYLTPKQRIVCVSVDLSKDYHQVEHAFRQAEEILGPVFMLVNAAGASVSERFDETPVDDFRRLMEANYLSAVYATRAVLPEMKRAGGGRVVFLSSQAGQLGVYGYAAYSASKFALRGFAEVLQMEAKPYGVAVTLSFPPDTDTPGFRKELEMGKPKETLLISDTSGVFAPDHVARVLLRDALRGRFLSYIGLDGFLLATVTCGVAPVSSLLEVVVQVLTMGLFRIVSLFYLSSFDRIVSKCLKERMEDEKKR</sequence>
<dbReference type="InterPro" id="IPR036291">
    <property type="entry name" value="NAD(P)-bd_dom_sf"/>
</dbReference>
<dbReference type="InterPro" id="IPR020904">
    <property type="entry name" value="Sc_DH/Rdtase_CS"/>
</dbReference>
<keyword evidence="4" id="KW-0547">Nucleotide-binding</keyword>
<evidence type="ECO:0000256" key="3">
    <source>
        <dbReference type="ARBA" id="ARBA00004991"/>
    </source>
</evidence>
<dbReference type="RefSeq" id="XP_014678648.1">
    <property type="nucleotide sequence ID" value="XM_014823162.1"/>
</dbReference>
<evidence type="ECO:0000313" key="15">
    <source>
        <dbReference type="RefSeq" id="XP_014678648.1"/>
    </source>
</evidence>
<evidence type="ECO:0000256" key="2">
    <source>
        <dbReference type="ARBA" id="ARBA00004760"/>
    </source>
</evidence>
<evidence type="ECO:0000256" key="8">
    <source>
        <dbReference type="ARBA" id="ARBA00023002"/>
    </source>
</evidence>
<evidence type="ECO:0000313" key="16">
    <source>
        <dbReference type="RefSeq" id="XP_014678652.1"/>
    </source>
</evidence>
<comment type="pathway">
    <text evidence="2">Lipid metabolism; sphingolipid metabolism.</text>
</comment>
<comment type="similarity">
    <text evidence="11">Belongs to the short-chain dehydrogenases/reductases (SDR) family.</text>
</comment>
<evidence type="ECO:0000256" key="9">
    <source>
        <dbReference type="ARBA" id="ARBA00023098"/>
    </source>
</evidence>
<evidence type="ECO:0000256" key="11">
    <source>
        <dbReference type="RuleBase" id="RU000363"/>
    </source>
</evidence>
<gene>
    <name evidence="15 16" type="primary">LOC106818449</name>
</gene>
<keyword evidence="7" id="KW-0746">Sphingolipid metabolism</keyword>
<organism evidence="14 15">
    <name type="scientific">Priapulus caudatus</name>
    <name type="common">Priapulid worm</name>
    <dbReference type="NCBI Taxonomy" id="37621"/>
    <lineage>
        <taxon>Eukaryota</taxon>
        <taxon>Metazoa</taxon>
        <taxon>Ecdysozoa</taxon>
        <taxon>Scalidophora</taxon>
        <taxon>Priapulida</taxon>
        <taxon>Priapulimorpha</taxon>
        <taxon>Priapulimorphida</taxon>
        <taxon>Priapulidae</taxon>
        <taxon>Priapulus</taxon>
    </lineage>
</organism>
<evidence type="ECO:0000256" key="5">
    <source>
        <dbReference type="ARBA" id="ARBA00022824"/>
    </source>
</evidence>
<reference evidence="15 16" key="1">
    <citation type="submission" date="2025-05" db="UniProtKB">
        <authorList>
            <consortium name="RefSeq"/>
        </authorList>
    </citation>
    <scope>IDENTIFICATION</scope>
</reference>
<dbReference type="PRINTS" id="PR00081">
    <property type="entry name" value="GDHRDH"/>
</dbReference>
<dbReference type="PANTHER" id="PTHR43550:SF3">
    <property type="entry name" value="3-KETODIHYDROSPHINGOSINE REDUCTASE"/>
    <property type="match status" value="1"/>
</dbReference>
<dbReference type="PANTHER" id="PTHR43550">
    <property type="entry name" value="3-KETODIHYDROSPHINGOSINE REDUCTASE"/>
    <property type="match status" value="1"/>
</dbReference>
<comment type="subcellular location">
    <subcellularLocation>
        <location evidence="1">Endoplasmic reticulum</location>
    </subcellularLocation>
</comment>
<feature type="transmembrane region" description="Helical" evidence="12">
    <location>
        <begin position="6"/>
        <end position="22"/>
    </location>
</feature>
<feature type="domain" description="Ketoreductase" evidence="13">
    <location>
        <begin position="32"/>
        <end position="217"/>
    </location>
</feature>
<evidence type="ECO:0000259" key="13">
    <source>
        <dbReference type="SMART" id="SM00822"/>
    </source>
</evidence>
<dbReference type="SUPFAM" id="SSF51735">
    <property type="entry name" value="NAD(P)-binding Rossmann-fold domains"/>
    <property type="match status" value="1"/>
</dbReference>
<dbReference type="InterPro" id="IPR045022">
    <property type="entry name" value="KDSR-like"/>
</dbReference>
<proteinExistence type="inferred from homology"/>
<dbReference type="InterPro" id="IPR057326">
    <property type="entry name" value="KR_dom"/>
</dbReference>
<dbReference type="CDD" id="cd08939">
    <property type="entry name" value="KDSR-like_SDR_c"/>
    <property type="match status" value="1"/>
</dbReference>
<dbReference type="SMART" id="SM00822">
    <property type="entry name" value="PKS_KR"/>
    <property type="match status" value="1"/>
</dbReference>
<keyword evidence="8" id="KW-0560">Oxidoreductase</keyword>
<evidence type="ECO:0000256" key="6">
    <source>
        <dbReference type="ARBA" id="ARBA00022857"/>
    </source>
</evidence>
<accession>A0ABM1F2H7</accession>
<keyword evidence="12" id="KW-0812">Transmembrane</keyword>
<evidence type="ECO:0000313" key="14">
    <source>
        <dbReference type="Proteomes" id="UP000695022"/>
    </source>
</evidence>
<feature type="transmembrane region" description="Helical" evidence="12">
    <location>
        <begin position="262"/>
        <end position="283"/>
    </location>
</feature>
<dbReference type="PRINTS" id="PR00080">
    <property type="entry name" value="SDRFAMILY"/>
</dbReference>
<dbReference type="Gene3D" id="3.40.50.720">
    <property type="entry name" value="NAD(P)-binding Rossmann-like Domain"/>
    <property type="match status" value="1"/>
</dbReference>
<dbReference type="GeneID" id="106818449"/>
<keyword evidence="12" id="KW-0472">Membrane</keyword>